<reference evidence="3" key="1">
    <citation type="submission" date="2022-11" db="EMBL/GenBank/DDBJ databases">
        <authorList>
            <person name="Hyden B.L."/>
            <person name="Feng K."/>
            <person name="Yates T."/>
            <person name="Jawdy S."/>
            <person name="Smart L.B."/>
            <person name="Muchero W."/>
        </authorList>
    </citation>
    <scope>NUCLEOTIDE SEQUENCE</scope>
    <source>
        <tissue evidence="3">Shoot tip</tissue>
    </source>
</reference>
<dbReference type="CDD" id="cd15873">
    <property type="entry name" value="R-SNARE_STXBP5_6"/>
    <property type="match status" value="1"/>
</dbReference>
<evidence type="ECO:0000313" key="4">
    <source>
        <dbReference type="Proteomes" id="UP001151529"/>
    </source>
</evidence>
<dbReference type="Gene3D" id="2.130.10.10">
    <property type="entry name" value="YVTN repeat-like/Quinoprotein amine dehydrogenase"/>
    <property type="match status" value="2"/>
</dbReference>
<feature type="compositionally biased region" description="Polar residues" evidence="1">
    <location>
        <begin position="640"/>
        <end position="649"/>
    </location>
</feature>
<accession>A0A9Q0UV15</accession>
<reference evidence="3" key="2">
    <citation type="journal article" date="2023" name="Int. J. Mol. Sci.">
        <title>De Novo Assembly and Annotation of 11 Diverse Shrub Willow (Salix) Genomes Reveals Novel Gene Organization in Sex-Linked Regions.</title>
        <authorList>
            <person name="Hyden B."/>
            <person name="Feng K."/>
            <person name="Yates T.B."/>
            <person name="Jawdy S."/>
            <person name="Cereghino C."/>
            <person name="Smart L.B."/>
            <person name="Muchero W."/>
        </authorList>
    </citation>
    <scope>NUCLEOTIDE SEQUENCE [LARGE SCALE GENOMIC DNA]</scope>
    <source>
        <tissue evidence="3">Shoot tip</tissue>
    </source>
</reference>
<dbReference type="GO" id="GO:0006893">
    <property type="term" value="P:Golgi to plasma membrane transport"/>
    <property type="evidence" value="ECO:0007669"/>
    <property type="project" value="TreeGrafter"/>
</dbReference>
<dbReference type="SUPFAM" id="SSF50978">
    <property type="entry name" value="WD40 repeat-like"/>
    <property type="match status" value="1"/>
</dbReference>
<dbReference type="InterPro" id="IPR015943">
    <property type="entry name" value="WD40/YVTN_repeat-like_dom_sf"/>
</dbReference>
<dbReference type="GO" id="GO:0045159">
    <property type="term" value="F:myosin II binding"/>
    <property type="evidence" value="ECO:0007669"/>
    <property type="project" value="TreeGrafter"/>
</dbReference>
<organism evidence="3 4">
    <name type="scientific">Salix viminalis</name>
    <name type="common">Common osier</name>
    <name type="synonym">Basket willow</name>
    <dbReference type="NCBI Taxonomy" id="40686"/>
    <lineage>
        <taxon>Eukaryota</taxon>
        <taxon>Viridiplantae</taxon>
        <taxon>Streptophyta</taxon>
        <taxon>Embryophyta</taxon>
        <taxon>Tracheophyta</taxon>
        <taxon>Spermatophyta</taxon>
        <taxon>Magnoliopsida</taxon>
        <taxon>eudicotyledons</taxon>
        <taxon>Gunneridae</taxon>
        <taxon>Pentapetalae</taxon>
        <taxon>rosids</taxon>
        <taxon>fabids</taxon>
        <taxon>Malpighiales</taxon>
        <taxon>Salicaceae</taxon>
        <taxon>Saliceae</taxon>
        <taxon>Salix</taxon>
    </lineage>
</organism>
<dbReference type="InterPro" id="IPR013905">
    <property type="entry name" value="Lgl_C_dom"/>
</dbReference>
<dbReference type="GO" id="GO:0005886">
    <property type="term" value="C:plasma membrane"/>
    <property type="evidence" value="ECO:0007669"/>
    <property type="project" value="TreeGrafter"/>
</dbReference>
<dbReference type="GO" id="GO:0006887">
    <property type="term" value="P:exocytosis"/>
    <property type="evidence" value="ECO:0007669"/>
    <property type="project" value="TreeGrafter"/>
</dbReference>
<dbReference type="PANTHER" id="PTHR10241:SF27">
    <property type="entry name" value="TRANSDUCIN_WD40 REPEAT-LIKE SUPERFAMILY PROTEIN"/>
    <property type="match status" value="1"/>
</dbReference>
<dbReference type="GO" id="GO:0005737">
    <property type="term" value="C:cytoplasm"/>
    <property type="evidence" value="ECO:0007669"/>
    <property type="project" value="TreeGrafter"/>
</dbReference>
<evidence type="ECO:0000256" key="1">
    <source>
        <dbReference type="SAM" id="MobiDB-lite"/>
    </source>
</evidence>
<dbReference type="GO" id="GO:0019905">
    <property type="term" value="F:syntaxin binding"/>
    <property type="evidence" value="ECO:0007669"/>
    <property type="project" value="TreeGrafter"/>
</dbReference>
<dbReference type="PANTHER" id="PTHR10241">
    <property type="entry name" value="LETHAL 2 GIANT LARVAE PROTEIN"/>
    <property type="match status" value="1"/>
</dbReference>
<comment type="caution">
    <text evidence="3">The sequence shown here is derived from an EMBL/GenBank/DDBJ whole genome shotgun (WGS) entry which is preliminary data.</text>
</comment>
<proteinExistence type="predicted"/>
<evidence type="ECO:0000313" key="3">
    <source>
        <dbReference type="EMBL" id="KAJ6736944.1"/>
    </source>
</evidence>
<name>A0A9Q0UV15_SALVM</name>
<dbReference type="GO" id="GO:0005096">
    <property type="term" value="F:GTPase activator activity"/>
    <property type="evidence" value="ECO:0007669"/>
    <property type="project" value="TreeGrafter"/>
</dbReference>
<sequence>MVELLGLHQWGPRANLFFSRARGWGLGTSFRFSKGSVFFSVAGQPNRPPTCHHLVKSKPFAQRNGKTLSLPPSLSTLVPEEDLQLGVMFVKKLVEKASMKKPGGTSDGLKPSDVEPRLVFHYGIPHGATKFAYDTIQKILAISTQDGRIKLYGRDNTQALLESPEAVPSKFLQFIQNKGILVNVTSKNQIEVWDLDRKVLSSVHVSKEDITSFTVMQSNLYIYVGDYLGNVSVLKLDQESCLFERMKYTIPLSASHGSPAEVSGDIAVLHALPQPAAESKRVLIVFRDGLLALWDIRESKSIFTTGGGLMQSQHQEMKKVTTACWACPFGSKVAVGYNGKASRLYVMGASDLASTSTLQVILLNEHIETRMGSIFLQSQSKSSPSLPKEVMVKMPFADSSITVTKFITNTPNLLTFGDEDYSRLAKNIPSPFPFESRPKDGNHSFQFSGFTKVKNLYITGHSDGAINFWDLSCPFPIPLLSLKQQSEDDFSLSGIALTALYFHADSRLLISGDQTGMVRIFKFKPEPYAENSFMSFQGSSKKESNYIHGYVSVFDIEGPTLLYQEHIASEISTGIISLQFDTCFLHGFEKNILVVATKDSSVMALDADTGKMLSSSSVHPKKPYRALFMQIIDGQDLSVRGSNMSNNQDPSKRKSDEDGPKQSSLLICSEKAVYVYSLNHVAQGVKKVLYKKKFQSSSCCWASTFCGASDAGLALLLSTGKIEIRSLPELSLIRESSIRGFTYSAPRLNSFSASSICISWDGELIMMNGDQEMFIVSVLLQKENFRLLDFVSQVYRKELMFSQEGLPTGSIIQKEKKRGIFSSVMKGSKPKQVPEVETEDTRESIEELSTIFSTANFECHHDENKDSMALDDDGIDLDIDDIDLDDPVEKTKDQNLLAALNKKKLASKFQAFTGKIKQMSVKNEKNIKEEVKDEKTGAVDQIKKKYGFSLSGESSAARIAQNKLQENIRKLQGINLKTTEMQETASSFSAMAKEVLRISEKDKQSS</sequence>
<feature type="compositionally biased region" description="Basic and acidic residues" evidence="1">
    <location>
        <begin position="650"/>
        <end position="660"/>
    </location>
</feature>
<dbReference type="AlphaFoldDB" id="A0A9Q0UV15"/>
<dbReference type="EMBL" id="JAPFFL010000003">
    <property type="protein sequence ID" value="KAJ6736944.1"/>
    <property type="molecule type" value="Genomic_DNA"/>
</dbReference>
<gene>
    <name evidence="3" type="ORF">OIU85_019055</name>
</gene>
<feature type="domain" description="Lethal giant larvae (Lgl)-like C-terminal" evidence="2">
    <location>
        <begin position="654"/>
        <end position="784"/>
    </location>
</feature>
<dbReference type="Pfam" id="PF08596">
    <property type="entry name" value="Lgl_C"/>
    <property type="match status" value="1"/>
</dbReference>
<dbReference type="InterPro" id="IPR036322">
    <property type="entry name" value="WD40_repeat_dom_sf"/>
</dbReference>
<protein>
    <submittedName>
        <fullName evidence="3">LETHAL 2 GIANT LARVAE PROTEIN</fullName>
    </submittedName>
</protein>
<keyword evidence="4" id="KW-1185">Reference proteome</keyword>
<dbReference type="OrthoDB" id="19944at2759"/>
<dbReference type="Proteomes" id="UP001151529">
    <property type="component" value="Chromosome 5"/>
</dbReference>
<feature type="region of interest" description="Disordered" evidence="1">
    <location>
        <begin position="640"/>
        <end position="662"/>
    </location>
</feature>
<evidence type="ECO:0000259" key="2">
    <source>
        <dbReference type="Pfam" id="PF08596"/>
    </source>
</evidence>